<organism evidence="2">
    <name type="scientific">Cyberlindnera fabianii</name>
    <name type="common">Yeast</name>
    <name type="synonym">Hansenula fabianii</name>
    <dbReference type="NCBI Taxonomy" id="36022"/>
    <lineage>
        <taxon>Eukaryota</taxon>
        <taxon>Fungi</taxon>
        <taxon>Dikarya</taxon>
        <taxon>Ascomycota</taxon>
        <taxon>Saccharomycotina</taxon>
        <taxon>Saccharomycetes</taxon>
        <taxon>Phaffomycetales</taxon>
        <taxon>Phaffomycetaceae</taxon>
        <taxon>Cyberlindnera</taxon>
    </lineage>
</organism>
<reference evidence="3" key="3">
    <citation type="submission" date="2017-01" db="EMBL/GenBank/DDBJ databases">
        <authorList>
            <person name="Mah S.A."/>
            <person name="Swanson W.J."/>
            <person name="Moy G.W."/>
            <person name="Vacquier V.D."/>
        </authorList>
    </citation>
    <scope>NUCLEOTIDE SEQUENCE [LARGE SCALE GENOMIC DNA]</scope>
    <source>
        <strain evidence="3">65</strain>
    </source>
</reference>
<dbReference type="EMBL" id="LK052889">
    <property type="protein sequence ID" value="CDR40078.1"/>
    <property type="molecule type" value="Genomic_DNA"/>
</dbReference>
<dbReference type="PROSITE" id="PS51352">
    <property type="entry name" value="THIOREDOXIN_2"/>
    <property type="match status" value="1"/>
</dbReference>
<dbReference type="OMA" id="WIERNAD"/>
<evidence type="ECO:0000313" key="4">
    <source>
        <dbReference type="Proteomes" id="UP000189513"/>
    </source>
</evidence>
<proteinExistence type="predicted"/>
<evidence type="ECO:0000313" key="2">
    <source>
        <dbReference type="EMBL" id="CDR40078.1"/>
    </source>
</evidence>
<accession>A0A061AZB4</accession>
<reference evidence="2" key="1">
    <citation type="journal article" date="2014" name="Genome Announc.">
        <title>Genome sequence of the yeast Cyberlindnera fabianii (Hansenula fabianii).</title>
        <authorList>
            <person name="Freel K.C."/>
            <person name="Sarilar V."/>
            <person name="Neuveglise C."/>
            <person name="Devillers H."/>
            <person name="Friedrich A."/>
            <person name="Schacherer J."/>
        </authorList>
    </citation>
    <scope>NUCLEOTIDE SEQUENCE</scope>
    <source>
        <strain evidence="2">YJS4271</strain>
    </source>
</reference>
<dbReference type="Proteomes" id="UP000189513">
    <property type="component" value="Unassembled WGS sequence"/>
</dbReference>
<dbReference type="VEuPathDB" id="FungiDB:BON22_2394"/>
<dbReference type="EMBL" id="MPUK01000004">
    <property type="protein sequence ID" value="ONH67715.1"/>
    <property type="molecule type" value="Genomic_DNA"/>
</dbReference>
<gene>
    <name evidence="3" type="ORF">BON22_2394</name>
    <name evidence="2" type="ORF">CYFA0S_04e03136g</name>
</gene>
<protein>
    <submittedName>
        <fullName evidence="2">CYFA0S04e03136g1_1</fullName>
    </submittedName>
</protein>
<dbReference type="OrthoDB" id="19690at2759"/>
<dbReference type="SUPFAM" id="SSF52833">
    <property type="entry name" value="Thioredoxin-like"/>
    <property type="match status" value="1"/>
</dbReference>
<evidence type="ECO:0000259" key="1">
    <source>
        <dbReference type="PROSITE" id="PS51352"/>
    </source>
</evidence>
<dbReference type="CDD" id="cd02947">
    <property type="entry name" value="TRX_family"/>
    <property type="match status" value="1"/>
</dbReference>
<sequence length="168" mass="19058">MVTLTRPQILMGSGLIVAGAIFGSRNFWWTPKTMLDPPETTKQGNRIFLPVRNAEELDSYLLIKRPVLLNFTVRGDPYCNKVTGALQRIVAYETDKKINMVDIESDYPETRDLIPRFGVRNIPTVVAVRKTFPVDSYVDQGLIENPDGEVNWEKLKAFVEKNADPEDS</sequence>
<dbReference type="Gene3D" id="3.40.30.10">
    <property type="entry name" value="Glutaredoxin"/>
    <property type="match status" value="1"/>
</dbReference>
<feature type="domain" description="Thioredoxin" evidence="1">
    <location>
        <begin position="28"/>
        <end position="164"/>
    </location>
</feature>
<evidence type="ECO:0000313" key="3">
    <source>
        <dbReference type="EMBL" id="ONH67715.1"/>
    </source>
</evidence>
<dbReference type="InterPro" id="IPR013766">
    <property type="entry name" value="Thioredoxin_domain"/>
</dbReference>
<dbReference type="InterPro" id="IPR036249">
    <property type="entry name" value="Thioredoxin-like_sf"/>
</dbReference>
<keyword evidence="4" id="KW-1185">Reference proteome</keyword>
<name>A0A061AZB4_CYBFA</name>
<dbReference type="AlphaFoldDB" id="A0A061AZB4"/>
<reference evidence="4" key="2">
    <citation type="journal article" date="2017" name="Genome Announc.">
        <title>Genome sequences of Cyberlindnera fabianii 65, Pichia kudriavzevii 129, and Saccharomyces cerevisiae 131 isolated from fermented masau fruits in Zimbabwe.</title>
        <authorList>
            <person name="van Rijswijck I.M.H."/>
            <person name="Derks M.F.L."/>
            <person name="Abee T."/>
            <person name="de Ridder D."/>
            <person name="Smid E.J."/>
        </authorList>
    </citation>
    <scope>NUCLEOTIDE SEQUENCE [LARGE SCALE GENOMIC DNA]</scope>
    <source>
        <strain evidence="4">65</strain>
    </source>
</reference>